<dbReference type="EMBL" id="JAHQIW010000360">
    <property type="protein sequence ID" value="KAJ1347636.1"/>
    <property type="molecule type" value="Genomic_DNA"/>
</dbReference>
<evidence type="ECO:0000256" key="1">
    <source>
        <dbReference type="SAM" id="MobiDB-lite"/>
    </source>
</evidence>
<organism evidence="2 3">
    <name type="scientific">Parelaphostrongylus tenuis</name>
    <name type="common">Meningeal worm</name>
    <dbReference type="NCBI Taxonomy" id="148309"/>
    <lineage>
        <taxon>Eukaryota</taxon>
        <taxon>Metazoa</taxon>
        <taxon>Ecdysozoa</taxon>
        <taxon>Nematoda</taxon>
        <taxon>Chromadorea</taxon>
        <taxon>Rhabditida</taxon>
        <taxon>Rhabditina</taxon>
        <taxon>Rhabditomorpha</taxon>
        <taxon>Strongyloidea</taxon>
        <taxon>Metastrongylidae</taxon>
        <taxon>Parelaphostrongylus</taxon>
    </lineage>
</organism>
<evidence type="ECO:0000313" key="3">
    <source>
        <dbReference type="Proteomes" id="UP001196413"/>
    </source>
</evidence>
<feature type="region of interest" description="Disordered" evidence="1">
    <location>
        <begin position="1"/>
        <end position="20"/>
    </location>
</feature>
<sequence length="79" mass="9077">MNRPAADCGREHLNDNSKSVLHASENKELLRYRGKRKLGNGPIVNRTRALRVQTKTSRPIRQHRPHTGVLRWIAASTQR</sequence>
<dbReference type="Proteomes" id="UP001196413">
    <property type="component" value="Unassembled WGS sequence"/>
</dbReference>
<name>A0AAD5QI26_PARTN</name>
<dbReference type="AlphaFoldDB" id="A0AAD5QI26"/>
<comment type="caution">
    <text evidence="2">The sequence shown here is derived from an EMBL/GenBank/DDBJ whole genome shotgun (WGS) entry which is preliminary data.</text>
</comment>
<gene>
    <name evidence="2" type="ORF">KIN20_002744</name>
</gene>
<keyword evidence="3" id="KW-1185">Reference proteome</keyword>
<proteinExistence type="predicted"/>
<accession>A0AAD5QI26</accession>
<reference evidence="2" key="1">
    <citation type="submission" date="2021-06" db="EMBL/GenBank/DDBJ databases">
        <title>Parelaphostrongylus tenuis whole genome reference sequence.</title>
        <authorList>
            <person name="Garwood T.J."/>
            <person name="Larsen P.A."/>
            <person name="Fountain-Jones N.M."/>
            <person name="Garbe J.R."/>
            <person name="Macchietto M.G."/>
            <person name="Kania S.A."/>
            <person name="Gerhold R.W."/>
            <person name="Richards J.E."/>
            <person name="Wolf T.M."/>
        </authorList>
    </citation>
    <scope>NUCLEOTIDE SEQUENCE</scope>
    <source>
        <strain evidence="2">MNPRO001-30</strain>
        <tissue evidence="2">Meninges</tissue>
    </source>
</reference>
<evidence type="ECO:0000313" key="2">
    <source>
        <dbReference type="EMBL" id="KAJ1347636.1"/>
    </source>
</evidence>
<protein>
    <submittedName>
        <fullName evidence="2">Uncharacterized protein</fullName>
    </submittedName>
</protein>